<evidence type="ECO:0000256" key="1">
    <source>
        <dbReference type="ARBA" id="ARBA00004606"/>
    </source>
</evidence>
<dbReference type="GO" id="GO:0012505">
    <property type="term" value="C:endomembrane system"/>
    <property type="evidence" value="ECO:0007669"/>
    <property type="project" value="UniProtKB-SubCell"/>
</dbReference>
<evidence type="ECO:0000256" key="4">
    <source>
        <dbReference type="ARBA" id="ARBA00022679"/>
    </source>
</evidence>
<dbReference type="CDD" id="cd02440">
    <property type="entry name" value="AdoMet_MTases"/>
    <property type="match status" value="1"/>
</dbReference>
<keyword evidence="7" id="KW-1133">Transmembrane helix</keyword>
<comment type="caution">
    <text evidence="12">The sequence shown here is derived from an EMBL/GenBank/DDBJ whole genome shotgun (WGS) entry which is preliminary data.</text>
</comment>
<evidence type="ECO:0000256" key="11">
    <source>
        <dbReference type="RuleBase" id="RU366043"/>
    </source>
</evidence>
<evidence type="ECO:0000313" key="12">
    <source>
        <dbReference type="EMBL" id="KAL3501496.1"/>
    </source>
</evidence>
<dbReference type="Pfam" id="PF03141">
    <property type="entry name" value="Methyltransf_29"/>
    <property type="match status" value="1"/>
</dbReference>
<dbReference type="InterPro" id="IPR004159">
    <property type="entry name" value="Put_SAM_MeTrfase"/>
</dbReference>
<keyword evidence="9 11" id="KW-0325">Glycoprotein</keyword>
<dbReference type="EMBL" id="JBJUIK010000015">
    <property type="protein sequence ID" value="KAL3501496.1"/>
    <property type="molecule type" value="Genomic_DNA"/>
</dbReference>
<evidence type="ECO:0000256" key="5">
    <source>
        <dbReference type="ARBA" id="ARBA00022692"/>
    </source>
</evidence>
<evidence type="ECO:0000256" key="8">
    <source>
        <dbReference type="ARBA" id="ARBA00023136"/>
    </source>
</evidence>
<dbReference type="Gene3D" id="3.40.50.150">
    <property type="entry name" value="Vaccinia Virus protein VP39"/>
    <property type="match status" value="1"/>
</dbReference>
<protein>
    <recommendedName>
        <fullName evidence="11">Methyltransferase</fullName>
        <ecNumber evidence="11">2.1.1.-</ecNumber>
    </recommendedName>
</protein>
<evidence type="ECO:0000256" key="6">
    <source>
        <dbReference type="ARBA" id="ARBA00022968"/>
    </source>
</evidence>
<name>A0ABD2Y390_9GENT</name>
<gene>
    <name evidence="12" type="ORF">ACH5RR_035945</name>
</gene>
<dbReference type="FunFam" id="3.40.50.150:FF:000119">
    <property type="entry name" value="probable pectin methyltransferase QUA2"/>
    <property type="match status" value="1"/>
</dbReference>
<evidence type="ECO:0000256" key="7">
    <source>
        <dbReference type="ARBA" id="ARBA00022989"/>
    </source>
</evidence>
<keyword evidence="3 11" id="KW-0489">Methyltransferase</keyword>
<dbReference type="Proteomes" id="UP001630127">
    <property type="component" value="Unassembled WGS sequence"/>
</dbReference>
<dbReference type="SUPFAM" id="SSF53335">
    <property type="entry name" value="S-adenosyl-L-methionine-dependent methyltransferases"/>
    <property type="match status" value="2"/>
</dbReference>
<dbReference type="PANTHER" id="PTHR10108:SF1083">
    <property type="entry name" value="METHYLTRANSFERASE PMT4-RELATED"/>
    <property type="match status" value="1"/>
</dbReference>
<keyword evidence="6 11" id="KW-0735">Signal-anchor</keyword>
<reference evidence="12 13" key="1">
    <citation type="submission" date="2024-11" db="EMBL/GenBank/DDBJ databases">
        <title>A near-complete genome assembly of Cinchona calisaya.</title>
        <authorList>
            <person name="Lian D.C."/>
            <person name="Zhao X.W."/>
            <person name="Wei L."/>
        </authorList>
    </citation>
    <scope>NUCLEOTIDE SEQUENCE [LARGE SCALE GENOMIC DNA]</scope>
    <source>
        <tissue evidence="12">Nenye</tissue>
    </source>
</reference>
<dbReference type="GO" id="GO:0008168">
    <property type="term" value="F:methyltransferase activity"/>
    <property type="evidence" value="ECO:0007669"/>
    <property type="project" value="UniProtKB-UniRule"/>
</dbReference>
<dbReference type="AlphaFoldDB" id="A0ABD2Y390"/>
<dbReference type="PANTHER" id="PTHR10108">
    <property type="entry name" value="SAM-DEPENDENT METHYLTRANSFERASE"/>
    <property type="match status" value="1"/>
</dbReference>
<keyword evidence="13" id="KW-1185">Reference proteome</keyword>
<proteinExistence type="inferred from homology"/>
<evidence type="ECO:0000256" key="10">
    <source>
        <dbReference type="ARBA" id="ARBA00037847"/>
    </source>
</evidence>
<keyword evidence="8" id="KW-0472">Membrane</keyword>
<dbReference type="InterPro" id="IPR029063">
    <property type="entry name" value="SAM-dependent_MTases_sf"/>
</dbReference>
<organism evidence="12 13">
    <name type="scientific">Cinchona calisaya</name>
    <dbReference type="NCBI Taxonomy" id="153742"/>
    <lineage>
        <taxon>Eukaryota</taxon>
        <taxon>Viridiplantae</taxon>
        <taxon>Streptophyta</taxon>
        <taxon>Embryophyta</taxon>
        <taxon>Tracheophyta</taxon>
        <taxon>Spermatophyta</taxon>
        <taxon>Magnoliopsida</taxon>
        <taxon>eudicotyledons</taxon>
        <taxon>Gunneridae</taxon>
        <taxon>Pentapetalae</taxon>
        <taxon>asterids</taxon>
        <taxon>lamiids</taxon>
        <taxon>Gentianales</taxon>
        <taxon>Rubiaceae</taxon>
        <taxon>Cinchonoideae</taxon>
        <taxon>Cinchoneae</taxon>
        <taxon>Cinchona</taxon>
    </lineage>
</organism>
<keyword evidence="4 11" id="KW-0808">Transferase</keyword>
<sequence>MRSPWYKKLSIVFGPRPPLNWLLLCIVSVVVLIALLESSSSIAFNSVTSTAKSDTYRKLKEQAVSDYQELRSVSTGASKIQEVVLCGKDRENYVPCYNVTANLLAGFKDGEEFDRHCEVSRDRQHCLVRSPKDYKIPLNWPTGRDVIWSGNVKLSKDQFLSSGTRTKRLKLVEENQIAFHSDDETDDIKDYSHLIADMIGLASDTDFNQAGVHNVLDIGCGFGSFESHLLSLNSMAVCVAPYELMGSQVQLALERGLPAIIGNFISRQLPFPSLSYDMVHCAQCGIVWDQKDGLFLMEVDRMLKPGGYFVLTSQISRQYGTSTNPKKGSISTSIEEFSQKICWNLLAEQEETFIWQKTTDDSCYTSRKSNILLCKGGDVQSYYQPLSHCISGKNSKRWNPIQNRSSGVNPEDFFEDSEFWRSSLRNYWSLLSPLIFSDHPKRPGDEDPLPPYNMVRNVMDMNAHFGGLNAALLEAWKSVWVMNVVPVGAQNTLPLILDRGFAGVWHDWCEPFPTYPRTYDLLHANGLLSHIASEGCSMIDLLFEMDRILRPEGWIVLSDKLGPIEKARMLATQIRWEARVIDLQNGSDQRLLVCQKPFVRK</sequence>
<evidence type="ECO:0000256" key="3">
    <source>
        <dbReference type="ARBA" id="ARBA00022603"/>
    </source>
</evidence>
<evidence type="ECO:0000256" key="2">
    <source>
        <dbReference type="ARBA" id="ARBA00008361"/>
    </source>
</evidence>
<keyword evidence="5" id="KW-0812">Transmembrane</keyword>
<dbReference type="EC" id="2.1.1.-" evidence="11"/>
<evidence type="ECO:0000256" key="9">
    <source>
        <dbReference type="ARBA" id="ARBA00023180"/>
    </source>
</evidence>
<accession>A0ABD2Y390</accession>
<comment type="similarity">
    <text evidence="2 11">Belongs to the methyltransferase superfamily.</text>
</comment>
<comment type="subcellular location">
    <subcellularLocation>
        <location evidence="10">Endomembrane system</location>
        <topology evidence="10">Single-pass membrane protein</topology>
    </subcellularLocation>
    <subcellularLocation>
        <location evidence="1 11">Membrane</location>
        <topology evidence="1 11">Single-pass type II membrane protein</topology>
    </subcellularLocation>
</comment>
<dbReference type="GO" id="GO:0032259">
    <property type="term" value="P:methylation"/>
    <property type="evidence" value="ECO:0007669"/>
    <property type="project" value="UniProtKB-KW"/>
</dbReference>
<evidence type="ECO:0000313" key="13">
    <source>
        <dbReference type="Proteomes" id="UP001630127"/>
    </source>
</evidence>
<dbReference type="GO" id="GO:0016020">
    <property type="term" value="C:membrane"/>
    <property type="evidence" value="ECO:0007669"/>
    <property type="project" value="UniProtKB-SubCell"/>
</dbReference>